<comment type="cofactor">
    <cofactor evidence="1">
        <name>Ca(2+)</name>
        <dbReference type="ChEBI" id="CHEBI:29108"/>
    </cofactor>
</comment>
<name>A0A558BUR3_9BACT</name>
<dbReference type="GO" id="GO:0005829">
    <property type="term" value="C:cytosol"/>
    <property type="evidence" value="ECO:0007669"/>
    <property type="project" value="TreeGrafter"/>
</dbReference>
<evidence type="ECO:0000259" key="7">
    <source>
        <dbReference type="Pfam" id="PF17678"/>
    </source>
</evidence>
<evidence type="ECO:0000256" key="3">
    <source>
        <dbReference type="ARBA" id="ARBA00022837"/>
    </source>
</evidence>
<dbReference type="SUPFAM" id="SSF49785">
    <property type="entry name" value="Galactose-binding domain-like"/>
    <property type="match status" value="1"/>
</dbReference>
<dbReference type="Pfam" id="PF17678">
    <property type="entry name" value="Glyco_hydro_92N"/>
    <property type="match status" value="1"/>
</dbReference>
<dbReference type="InterPro" id="IPR041371">
    <property type="entry name" value="GH92_N"/>
</dbReference>
<accession>A0A558BUR3</accession>
<dbReference type="GO" id="GO:0006516">
    <property type="term" value="P:glycoprotein catabolic process"/>
    <property type="evidence" value="ECO:0007669"/>
    <property type="project" value="TreeGrafter"/>
</dbReference>
<dbReference type="SUPFAM" id="SSF48208">
    <property type="entry name" value="Six-hairpin glycosidases"/>
    <property type="match status" value="1"/>
</dbReference>
<sequence>MRTMKALFLLVLLSLGISGRSHAQQPKKTIWQVGRADHSGTEFALAPAGFRQFVAHDFGYEDKRFVIGFSKEKTDFPYVLPGPADTWGGTWSTAGWRTNQVTLVFALSQAPAATGYQLVVRLADYAKKFPPLVKISINGQDKKIQLATAGAAPTQLRPTLTEAVGDTAALSGNLAAATPYLIQVPIGHNVLRKGGNSVTITILEGSWILFDQVQLLGPAATTVQQPNQLVVRNVAPAPYELVADGRRRQPLLVKVDHLRGAPILQVRLDKKLIFSEVVEKDAYEFEALMPAVTKPTRSRYELLENGHVIQAGSITRAAQPAQTLADYVDTRLGTAHSRWMIAPGPWMPFSMVKMSPDNQNSGWQAGYEPTRESIGTFSHLHEWTLAGLGVFATNGRLKTTIGDEFRPAAGYRSRIDKKTEEAPIGYYKVQLADYDIKAEVTATTRCGFERFTFPANRDSARILLDLHIPAEYDYQLKKVNLTKVSAYRIEGVVHQFSPAVWSNDAAQDYTLHFVVEFDQPIKRLGGWLNKRVQYGDVLAAKDVQEAGLFAEFDAQQTPVVQVRSGISLVSLANARQNLETEITKPFGWRFDAVRQHQLQTWNALFDRVRITTTNRLEKVRFYNALYRSICSRNTWSDTNGEWRGTDGRVQKLARPDDVALGCDAFWNTFWNLNQVWNLVLPEWSNRWVNSQLALYDAYGWLAKGPAGMNYVPVMVAEHEIPQMVAAYQMGIRDFDAQKVLAAAVKMQTTPAQKVFNGFAGNRDLVAYEQYQYVPADKGRFSNSMEYSFDDWTVGQLAKALGQQDVYTKFNARGAWWQHTLDSTGFSHLKLSNGRWTAGFDPFKSGANEEYVEGNAWQLTFFVPQDVPALVNKIGSQTFIDRLEWGFRASEPWRYNGMNDQYWNYPVVQGNQQSMHFAFLFNWAGKPWATQKWSRSILERYYGYGVSNAYLGDEDQGQMSAWLIMASLGLFQTDGGTSATPRYEIGSPLYQKVEIDLGQRFGRGKKFTIIAHHASRTNLYVQSATLNGKVLRSFDFPASELLQGGSLVLTMGPQPNKAWGVAKLKVD</sequence>
<protein>
    <recommendedName>
        <fullName evidence="10">Glycoside hydrolase family 92 protein</fullName>
    </recommendedName>
</protein>
<gene>
    <name evidence="8" type="ORF">FNT36_12345</name>
</gene>
<dbReference type="Pfam" id="PF07971">
    <property type="entry name" value="Glyco_hydro_92"/>
    <property type="match status" value="1"/>
</dbReference>
<dbReference type="Proteomes" id="UP000317624">
    <property type="component" value="Unassembled WGS sequence"/>
</dbReference>
<evidence type="ECO:0000259" key="6">
    <source>
        <dbReference type="Pfam" id="PF14683"/>
    </source>
</evidence>
<keyword evidence="4" id="KW-0732">Signal</keyword>
<comment type="subunit">
    <text evidence="2">Monomer.</text>
</comment>
<feature type="domain" description="Glycosyl hydrolase family 92" evidence="5">
    <location>
        <begin position="573"/>
        <end position="1052"/>
    </location>
</feature>
<dbReference type="InterPro" id="IPR012939">
    <property type="entry name" value="Glyco_hydro_92"/>
</dbReference>
<proteinExistence type="predicted"/>
<evidence type="ECO:0000256" key="2">
    <source>
        <dbReference type="ARBA" id="ARBA00011245"/>
    </source>
</evidence>
<dbReference type="Gene3D" id="1.20.1050.60">
    <property type="entry name" value="alpha-1,2-mannosidase"/>
    <property type="match status" value="1"/>
</dbReference>
<dbReference type="PANTHER" id="PTHR12143:SF39">
    <property type="entry name" value="SECRETED PROTEIN"/>
    <property type="match status" value="1"/>
</dbReference>
<organism evidence="8 9">
    <name type="scientific">Hymenobacter setariae</name>
    <dbReference type="NCBI Taxonomy" id="2594794"/>
    <lineage>
        <taxon>Bacteria</taxon>
        <taxon>Pseudomonadati</taxon>
        <taxon>Bacteroidota</taxon>
        <taxon>Cytophagia</taxon>
        <taxon>Cytophagales</taxon>
        <taxon>Hymenobacteraceae</taxon>
        <taxon>Hymenobacter</taxon>
    </lineage>
</organism>
<dbReference type="AlphaFoldDB" id="A0A558BUR3"/>
<dbReference type="InterPro" id="IPR008928">
    <property type="entry name" value="6-hairpin_glycosidase_sf"/>
</dbReference>
<evidence type="ECO:0000256" key="4">
    <source>
        <dbReference type="SAM" id="SignalP"/>
    </source>
</evidence>
<dbReference type="PANTHER" id="PTHR12143">
    <property type="entry name" value="PEPTIDE N-GLYCANASE PNGASE -RELATED"/>
    <property type="match status" value="1"/>
</dbReference>
<dbReference type="InterPro" id="IPR008979">
    <property type="entry name" value="Galactose-bd-like_sf"/>
</dbReference>
<dbReference type="Gene3D" id="3.30.2080.10">
    <property type="entry name" value="GH92 mannosidase domain"/>
    <property type="match status" value="1"/>
</dbReference>
<dbReference type="InterPro" id="IPR014718">
    <property type="entry name" value="GH-type_carb-bd"/>
</dbReference>
<dbReference type="OrthoDB" id="9804511at2"/>
<feature type="domain" description="Rhamnogalacturonan lyase" evidence="6">
    <location>
        <begin position="29"/>
        <end position="215"/>
    </location>
</feature>
<dbReference type="InterPro" id="IPR005887">
    <property type="entry name" value="GH92_a_mannosidase_put"/>
</dbReference>
<dbReference type="EMBL" id="VMRJ01000003">
    <property type="protein sequence ID" value="TVT40266.1"/>
    <property type="molecule type" value="Genomic_DNA"/>
</dbReference>
<dbReference type="GO" id="GO:0000224">
    <property type="term" value="F:peptide-N4-(N-acetyl-beta-glucosaminyl)asparagine amidase activity"/>
    <property type="evidence" value="ECO:0007669"/>
    <property type="project" value="TreeGrafter"/>
</dbReference>
<dbReference type="NCBIfam" id="TIGR01180">
    <property type="entry name" value="aman2_put"/>
    <property type="match status" value="1"/>
</dbReference>
<evidence type="ECO:0008006" key="10">
    <source>
        <dbReference type="Google" id="ProtNLM"/>
    </source>
</evidence>
<dbReference type="GO" id="GO:0030246">
    <property type="term" value="F:carbohydrate binding"/>
    <property type="evidence" value="ECO:0007669"/>
    <property type="project" value="InterPro"/>
</dbReference>
<dbReference type="InterPro" id="IPR029411">
    <property type="entry name" value="RG-lyase_III"/>
</dbReference>
<evidence type="ECO:0000259" key="5">
    <source>
        <dbReference type="Pfam" id="PF07971"/>
    </source>
</evidence>
<dbReference type="Gene3D" id="1.20.1610.10">
    <property type="entry name" value="alpha-1,2-mannosidases domains"/>
    <property type="match status" value="1"/>
</dbReference>
<dbReference type="Pfam" id="PF14683">
    <property type="entry name" value="CBM-like"/>
    <property type="match status" value="1"/>
</dbReference>
<comment type="caution">
    <text evidence="8">The sequence shown here is derived from an EMBL/GenBank/DDBJ whole genome shotgun (WGS) entry which is preliminary data.</text>
</comment>
<feature type="chain" id="PRO_5021829542" description="Glycoside hydrolase family 92 protein" evidence="4">
    <location>
        <begin position="24"/>
        <end position="1066"/>
    </location>
</feature>
<dbReference type="Gene3D" id="2.70.98.10">
    <property type="match status" value="1"/>
</dbReference>
<keyword evidence="3" id="KW-0106">Calcium</keyword>
<feature type="signal peptide" evidence="4">
    <location>
        <begin position="1"/>
        <end position="23"/>
    </location>
</feature>
<dbReference type="GO" id="GO:0005975">
    <property type="term" value="P:carbohydrate metabolic process"/>
    <property type="evidence" value="ECO:0007669"/>
    <property type="project" value="InterPro"/>
</dbReference>
<evidence type="ECO:0000313" key="8">
    <source>
        <dbReference type="EMBL" id="TVT40266.1"/>
    </source>
</evidence>
<evidence type="ECO:0000256" key="1">
    <source>
        <dbReference type="ARBA" id="ARBA00001913"/>
    </source>
</evidence>
<dbReference type="InterPro" id="IPR050883">
    <property type="entry name" value="PNGase"/>
</dbReference>
<evidence type="ECO:0000313" key="9">
    <source>
        <dbReference type="Proteomes" id="UP000317624"/>
    </source>
</evidence>
<feature type="domain" description="Glycosyl hydrolase family 92 N-terminal" evidence="7">
    <location>
        <begin position="327"/>
        <end position="567"/>
    </location>
</feature>
<reference evidence="8 9" key="1">
    <citation type="submission" date="2019-07" db="EMBL/GenBank/DDBJ databases">
        <title>Hymenobacter sp. straun FUR1 Genome sequencing and assembly.</title>
        <authorList>
            <person name="Chhetri G."/>
        </authorList>
    </citation>
    <scope>NUCLEOTIDE SEQUENCE [LARGE SCALE GENOMIC DNA]</scope>
    <source>
        <strain evidence="8 9">Fur1</strain>
    </source>
</reference>
<keyword evidence="9" id="KW-1185">Reference proteome</keyword>